<evidence type="ECO:0000313" key="3">
    <source>
        <dbReference type="Proteomes" id="UP000268908"/>
    </source>
</evidence>
<dbReference type="Pfam" id="PF10442">
    <property type="entry name" value="FIST_C"/>
    <property type="match status" value="1"/>
</dbReference>
<protein>
    <submittedName>
        <fullName evidence="2">Small ligand-binding sensory domain FIST</fullName>
    </submittedName>
</protein>
<dbReference type="PANTHER" id="PTHR14939">
    <property type="entry name" value="F-BOX ONLY PROTEIN 22"/>
    <property type="match status" value="1"/>
</dbReference>
<dbReference type="SMART" id="SM01204">
    <property type="entry name" value="FIST_C"/>
    <property type="match status" value="1"/>
</dbReference>
<evidence type="ECO:0000259" key="1">
    <source>
        <dbReference type="SMART" id="SM01204"/>
    </source>
</evidence>
<keyword evidence="3" id="KW-1185">Reference proteome</keyword>
<dbReference type="Proteomes" id="UP000268908">
    <property type="component" value="Unassembled WGS sequence"/>
</dbReference>
<organism evidence="2 3">
    <name type="scientific">Sulfurisoma sediminicola</name>
    <dbReference type="NCBI Taxonomy" id="1381557"/>
    <lineage>
        <taxon>Bacteria</taxon>
        <taxon>Pseudomonadati</taxon>
        <taxon>Pseudomonadota</taxon>
        <taxon>Betaproteobacteria</taxon>
        <taxon>Nitrosomonadales</taxon>
        <taxon>Sterolibacteriaceae</taxon>
        <taxon>Sulfurisoma</taxon>
    </lineage>
</organism>
<evidence type="ECO:0000313" key="2">
    <source>
        <dbReference type="EMBL" id="RLJ61426.1"/>
    </source>
</evidence>
<dbReference type="GO" id="GO:0000209">
    <property type="term" value="P:protein polyubiquitination"/>
    <property type="evidence" value="ECO:0007669"/>
    <property type="project" value="TreeGrafter"/>
</dbReference>
<gene>
    <name evidence="2" type="ORF">DFR35_2884</name>
</gene>
<dbReference type="AlphaFoldDB" id="A0A497X7Z1"/>
<sequence>MTAATGFASSPEARPDLAAHAVATALTRCGGEVASSIILLLTPHFARQPQAAIGAAARAGNCLQVFGGTTPGVFTEQAWTLDQPAAAALVLCGDQALTAPAADAPRLSLAMPDALDAGWLHTAQPRFGALATGDEHHAVSAVWNHGKWQIEGRCEAGLRGGQFELAVSRGMQAISGALEVGDADGYELLLLGDKPPLQTLLERLPPELRDADDRSDLTSGLFFAAVIDPELGLERAIAEGRYSLLPILSINGGDGTVTLGAELEPGTTMFWALRHPLAAEMELRRGIMLLHEQHAGQTPEFALLFSCLGRGPYFYGGSDHDLAVLINRYPGLPVLGGYCGGEIAPLPGGNTILSYSAIAALAYPDVQSES</sequence>
<accession>A0A497X7Z1</accession>
<proteinExistence type="predicted"/>
<dbReference type="OrthoDB" id="9770435at2"/>
<dbReference type="RefSeq" id="WP_121243370.1">
    <property type="nucleotide sequence ID" value="NZ_BHVV01000004.1"/>
</dbReference>
<dbReference type="GO" id="GO:0032436">
    <property type="term" value="P:positive regulation of proteasomal ubiquitin-dependent protein catabolic process"/>
    <property type="evidence" value="ECO:0007669"/>
    <property type="project" value="TreeGrafter"/>
</dbReference>
<dbReference type="InterPro" id="IPR019494">
    <property type="entry name" value="FIST_C"/>
</dbReference>
<name>A0A497X7Z1_9PROT</name>
<dbReference type="PANTHER" id="PTHR14939:SF5">
    <property type="entry name" value="F-BOX ONLY PROTEIN 22"/>
    <property type="match status" value="1"/>
</dbReference>
<comment type="caution">
    <text evidence="2">The sequence shown here is derived from an EMBL/GenBank/DDBJ whole genome shotgun (WGS) entry which is preliminary data.</text>
</comment>
<dbReference type="EMBL" id="RCCI01000010">
    <property type="protein sequence ID" value="RLJ61426.1"/>
    <property type="molecule type" value="Genomic_DNA"/>
</dbReference>
<feature type="domain" description="FIST C-domain" evidence="1">
    <location>
        <begin position="196"/>
        <end position="346"/>
    </location>
</feature>
<reference evidence="2" key="1">
    <citation type="submission" date="2018-10" db="EMBL/GenBank/DDBJ databases">
        <title>Genomic Encyclopedia of Type Strains, Phase IV (KMG-IV): sequencing the most valuable type-strain genomes for metagenomic binning, comparative biology and taxonomic classification.</title>
        <authorList>
            <person name="Goeker M."/>
        </authorList>
    </citation>
    <scope>NUCLEOTIDE SEQUENCE [LARGE SCALE GENOMIC DNA]</scope>
    <source>
        <strain evidence="2">DSM 26916</strain>
    </source>
</reference>